<dbReference type="PROSITE" id="PS00082">
    <property type="entry name" value="EXTRADIOL_DIOXYGENAS"/>
    <property type="match status" value="1"/>
</dbReference>
<dbReference type="PANTHER" id="PTHR43279:SF1">
    <property type="entry name" value="CATECHOL-2,3-DIOXYGENASE"/>
    <property type="match status" value="1"/>
</dbReference>
<feature type="domain" description="VOC" evidence="9">
    <location>
        <begin position="186"/>
        <end position="300"/>
    </location>
</feature>
<evidence type="ECO:0000256" key="5">
    <source>
        <dbReference type="ARBA" id="ARBA00022964"/>
    </source>
</evidence>
<keyword evidence="3" id="KW-0479">Metal-binding</keyword>
<organism evidence="10 11">
    <name type="scientific">Corynebacterium renale</name>
    <dbReference type="NCBI Taxonomy" id="1724"/>
    <lineage>
        <taxon>Bacteria</taxon>
        <taxon>Bacillati</taxon>
        <taxon>Actinomycetota</taxon>
        <taxon>Actinomycetes</taxon>
        <taxon>Mycobacteriales</taxon>
        <taxon>Corynebacteriaceae</taxon>
        <taxon>Corynebacterium</taxon>
    </lineage>
</organism>
<dbReference type="OrthoDB" id="6909416at2"/>
<evidence type="ECO:0000256" key="2">
    <source>
        <dbReference type="ARBA" id="ARBA00008784"/>
    </source>
</evidence>
<dbReference type="GO" id="GO:0051213">
    <property type="term" value="F:dioxygenase activity"/>
    <property type="evidence" value="ECO:0007669"/>
    <property type="project" value="UniProtKB-KW"/>
</dbReference>
<evidence type="ECO:0000313" key="11">
    <source>
        <dbReference type="Proteomes" id="UP000221653"/>
    </source>
</evidence>
<evidence type="ECO:0000256" key="1">
    <source>
        <dbReference type="ARBA" id="ARBA00001954"/>
    </source>
</evidence>
<dbReference type="EMBL" id="PDJF01000001">
    <property type="protein sequence ID" value="PFG28158.1"/>
    <property type="molecule type" value="Genomic_DNA"/>
</dbReference>
<keyword evidence="4 8" id="KW-0058">Aromatic hydrocarbons catabolism</keyword>
<dbReference type="InterPro" id="IPR018146">
    <property type="entry name" value="Glyoxalase_1_CS"/>
</dbReference>
<keyword evidence="5 8" id="KW-0223">Dioxygenase</keyword>
<dbReference type="GO" id="GO:0004462">
    <property type="term" value="F:lactoylglutathione lyase activity"/>
    <property type="evidence" value="ECO:0007669"/>
    <property type="project" value="InterPro"/>
</dbReference>
<evidence type="ECO:0000256" key="8">
    <source>
        <dbReference type="RuleBase" id="RU000683"/>
    </source>
</evidence>
<dbReference type="AlphaFoldDB" id="A0A2A9DN77"/>
<dbReference type="STRING" id="1724.GCA_001044175_01723"/>
<comment type="cofactor">
    <cofactor evidence="1 8">
        <name>Fe(2+)</name>
        <dbReference type="ChEBI" id="CHEBI:29033"/>
    </cofactor>
</comment>
<dbReference type="SUPFAM" id="SSF54593">
    <property type="entry name" value="Glyoxalase/Bleomycin resistance protein/Dihydroxybiphenyl dioxygenase"/>
    <property type="match status" value="2"/>
</dbReference>
<dbReference type="PANTHER" id="PTHR43279">
    <property type="entry name" value="CATECHOL-2,3-DIOXYGENASE"/>
    <property type="match status" value="1"/>
</dbReference>
<comment type="similarity">
    <text evidence="2 8">Belongs to the extradiol ring-cleavage dioxygenase family.</text>
</comment>
<sequence>MPIFPQNPHPSSLKPRPAEDLLAPETAMGAVELLVRDLDTVLNFYHEGMLLDVISHDGATAVLGNGGEPSVILKQVADLPPFDPRGAGLFHTAIVYHDHASLAAAVYNVARRYPRSFQGTGDHIYSQAFYFGDPEGNGVELYIDRPKEQWRKEDNGLYTQATLAMDPNQYLHDHLDEAALGTARSTLGHVHLQVGNVAQARDFYAGIMGFEVTGELDTVVFVSAGGYHHHIGLNVFNSAGAGPRAATYGLGRVDIDVPTEDTRGALAERLKDHGIATRDDGRTLEFNDPWDSVIRVKVAA</sequence>
<evidence type="ECO:0000259" key="9">
    <source>
        <dbReference type="PROSITE" id="PS51819"/>
    </source>
</evidence>
<evidence type="ECO:0000256" key="3">
    <source>
        <dbReference type="ARBA" id="ARBA00022723"/>
    </source>
</evidence>
<evidence type="ECO:0000313" key="10">
    <source>
        <dbReference type="EMBL" id="PFG28158.1"/>
    </source>
</evidence>
<dbReference type="GO" id="GO:0008198">
    <property type="term" value="F:ferrous iron binding"/>
    <property type="evidence" value="ECO:0007669"/>
    <property type="project" value="InterPro"/>
</dbReference>
<keyword evidence="7 8" id="KW-0408">Iron</keyword>
<dbReference type="PROSITE" id="PS00934">
    <property type="entry name" value="GLYOXALASE_I_1"/>
    <property type="match status" value="1"/>
</dbReference>
<comment type="caution">
    <text evidence="10">The sequence shown here is derived from an EMBL/GenBank/DDBJ whole genome shotgun (WGS) entry which is preliminary data.</text>
</comment>
<feature type="domain" description="VOC" evidence="9">
    <location>
        <begin position="27"/>
        <end position="144"/>
    </location>
</feature>
<evidence type="ECO:0000256" key="6">
    <source>
        <dbReference type="ARBA" id="ARBA00023002"/>
    </source>
</evidence>
<dbReference type="Pfam" id="PF00903">
    <property type="entry name" value="Glyoxalase"/>
    <property type="match status" value="2"/>
</dbReference>
<keyword evidence="11" id="KW-1185">Reference proteome</keyword>
<dbReference type="InterPro" id="IPR004360">
    <property type="entry name" value="Glyas_Fos-R_dOase_dom"/>
</dbReference>
<protein>
    <submittedName>
        <fullName evidence="10">Catechol 2,3-dioxygenase</fullName>
    </submittedName>
</protein>
<dbReference type="PROSITE" id="PS51819">
    <property type="entry name" value="VOC"/>
    <property type="match status" value="2"/>
</dbReference>
<gene>
    <name evidence="10" type="ORF">ATK06_1254</name>
</gene>
<dbReference type="Gene3D" id="3.10.180.10">
    <property type="entry name" value="2,3-Dihydroxybiphenyl 1,2-Dioxygenase, domain 1"/>
    <property type="match status" value="2"/>
</dbReference>
<evidence type="ECO:0000256" key="7">
    <source>
        <dbReference type="ARBA" id="ARBA00023004"/>
    </source>
</evidence>
<proteinExistence type="inferred from homology"/>
<dbReference type="Proteomes" id="UP000221653">
    <property type="component" value="Unassembled WGS sequence"/>
</dbReference>
<dbReference type="InterPro" id="IPR037523">
    <property type="entry name" value="VOC_core"/>
</dbReference>
<dbReference type="InterPro" id="IPR000486">
    <property type="entry name" value="Xdiol_ring_cleave_dOase_1/2"/>
</dbReference>
<name>A0A2A9DN77_9CORY</name>
<reference evidence="10 11" key="1">
    <citation type="submission" date="2017-10" db="EMBL/GenBank/DDBJ databases">
        <title>Sequencing the genomes of 1000 actinobacteria strains.</title>
        <authorList>
            <person name="Klenk H.-P."/>
        </authorList>
    </citation>
    <scope>NUCLEOTIDE SEQUENCE [LARGE SCALE GENOMIC DNA]</scope>
    <source>
        <strain evidence="10 11">DSM 20688</strain>
    </source>
</reference>
<dbReference type="RefSeq" id="WP_048380095.1">
    <property type="nucleotide sequence ID" value="NZ_LDYE01000006.1"/>
</dbReference>
<accession>A0A2A9DN77</accession>
<dbReference type="InterPro" id="IPR029068">
    <property type="entry name" value="Glyas_Bleomycin-R_OHBP_Dase"/>
</dbReference>
<evidence type="ECO:0000256" key="4">
    <source>
        <dbReference type="ARBA" id="ARBA00022797"/>
    </source>
</evidence>
<keyword evidence="6 8" id="KW-0560">Oxidoreductase</keyword>